<accession>B6IQX0</accession>
<dbReference type="InterPro" id="IPR036527">
    <property type="entry name" value="SCP2_sterol-bd_dom_sf"/>
</dbReference>
<dbReference type="Gene3D" id="3.30.1050.10">
    <property type="entry name" value="SCP2 sterol-binding domain"/>
    <property type="match status" value="1"/>
</dbReference>
<dbReference type="SUPFAM" id="SSF55718">
    <property type="entry name" value="SCP-like"/>
    <property type="match status" value="1"/>
</dbReference>
<protein>
    <submittedName>
        <fullName evidence="2">Sterol carrier family protein, putative</fullName>
    </submittedName>
</protein>
<dbReference type="HOGENOM" id="CLU_105945_2_0_5"/>
<proteinExistence type="predicted"/>
<name>B6IQX0_RHOCS</name>
<dbReference type="RefSeq" id="WP_012565648.1">
    <property type="nucleotide sequence ID" value="NC_011420.2"/>
</dbReference>
<gene>
    <name evidence="2" type="ordered locus">RC1_0417</name>
</gene>
<dbReference type="AlphaFoldDB" id="B6IQX0"/>
<evidence type="ECO:0000313" key="3">
    <source>
        <dbReference type="Proteomes" id="UP000001591"/>
    </source>
</evidence>
<dbReference type="Pfam" id="PF02036">
    <property type="entry name" value="SCP2"/>
    <property type="match status" value="1"/>
</dbReference>
<dbReference type="KEGG" id="rce:RC1_0417"/>
<feature type="domain" description="SCP2" evidence="1">
    <location>
        <begin position="3"/>
        <end position="99"/>
    </location>
</feature>
<reference evidence="2 3" key="1">
    <citation type="journal article" date="2010" name="BMC Genomics">
        <title>Metabolic flexibility revealed in the genome of the cyst-forming alpha-1 proteobacterium Rhodospirillum centenum.</title>
        <authorList>
            <person name="Lu Y.K."/>
            <person name="Marden J."/>
            <person name="Han M."/>
            <person name="Swingley W.D."/>
            <person name="Mastrian S.D."/>
            <person name="Chowdhury S.R."/>
            <person name="Hao J."/>
            <person name="Helmy T."/>
            <person name="Kim S."/>
            <person name="Kurdoglu A.A."/>
            <person name="Matthies H.J."/>
            <person name="Rollo D."/>
            <person name="Stothard P."/>
            <person name="Blankenship R.E."/>
            <person name="Bauer C.E."/>
            <person name="Touchman J.W."/>
        </authorList>
    </citation>
    <scope>NUCLEOTIDE SEQUENCE [LARGE SCALE GENOMIC DNA]</scope>
    <source>
        <strain evidence="3">ATCC 51521 / SW</strain>
    </source>
</reference>
<dbReference type="GO" id="GO:0005829">
    <property type="term" value="C:cytosol"/>
    <property type="evidence" value="ECO:0007669"/>
    <property type="project" value="TreeGrafter"/>
</dbReference>
<keyword evidence="3" id="KW-1185">Reference proteome</keyword>
<dbReference type="EMBL" id="CP000613">
    <property type="protein sequence ID" value="ACI97856.1"/>
    <property type="molecule type" value="Genomic_DNA"/>
</dbReference>
<dbReference type="OrthoDB" id="9809312at2"/>
<evidence type="ECO:0000313" key="2">
    <source>
        <dbReference type="EMBL" id="ACI97856.1"/>
    </source>
</evidence>
<evidence type="ECO:0000259" key="1">
    <source>
        <dbReference type="Pfam" id="PF02036"/>
    </source>
</evidence>
<dbReference type="PANTHER" id="PTHR10094:SF25">
    <property type="entry name" value="SCP2 STEROL-BINDING DOMAIN-CONTAINING PROTEIN 1"/>
    <property type="match status" value="1"/>
</dbReference>
<dbReference type="Proteomes" id="UP000001591">
    <property type="component" value="Chromosome"/>
</dbReference>
<sequence>MSLQQILTEMQSSSSRFNGLNSTVKFDFGDQGSIFIDGTRTPPEITEGGEDAKCVLKISLEDFMKLQHGQLSPMMAFTMGKLKVQGDMGVAMKLSTMLDD</sequence>
<organism evidence="2 3">
    <name type="scientific">Rhodospirillum centenum (strain ATCC 51521 / SW)</name>
    <dbReference type="NCBI Taxonomy" id="414684"/>
    <lineage>
        <taxon>Bacteria</taxon>
        <taxon>Pseudomonadati</taxon>
        <taxon>Pseudomonadota</taxon>
        <taxon>Alphaproteobacteria</taxon>
        <taxon>Rhodospirillales</taxon>
        <taxon>Rhodospirillaceae</taxon>
        <taxon>Rhodospirillum</taxon>
    </lineage>
</organism>
<dbReference type="InterPro" id="IPR003033">
    <property type="entry name" value="SCP2_sterol-bd_dom"/>
</dbReference>
<dbReference type="eggNOG" id="COG3255">
    <property type="taxonomic scope" value="Bacteria"/>
</dbReference>
<dbReference type="PANTHER" id="PTHR10094">
    <property type="entry name" value="STEROL CARRIER PROTEIN 2 SCP-2 FAMILY PROTEIN"/>
    <property type="match status" value="1"/>
</dbReference>
<dbReference type="STRING" id="414684.RC1_0417"/>